<dbReference type="OrthoDB" id="565118at2759"/>
<evidence type="ECO:0000256" key="1">
    <source>
        <dbReference type="ARBA" id="ARBA00006224"/>
    </source>
</evidence>
<dbReference type="Proteomes" id="UP001141806">
    <property type="component" value="Unassembled WGS sequence"/>
</dbReference>
<dbReference type="GO" id="GO:0030041">
    <property type="term" value="P:actin filament polymerization"/>
    <property type="evidence" value="ECO:0007669"/>
    <property type="project" value="TreeGrafter"/>
</dbReference>
<dbReference type="PANTHER" id="PTHR15691:SF6">
    <property type="entry name" value="WASH COMPLEX SUBUNIT 5"/>
    <property type="match status" value="1"/>
</dbReference>
<name>A0A9Q0KJ00_9MAGN</name>
<evidence type="ECO:0008006" key="4">
    <source>
        <dbReference type="Google" id="ProtNLM"/>
    </source>
</evidence>
<protein>
    <recommendedName>
        <fullName evidence="4">WASH complex subunit strumpellin</fullName>
    </recommendedName>
</protein>
<sequence>MNPPGDADETLQKADQESSFPELLNFASRVQALISELLLLSGQIPHEFRDRRYDPVLFDLSYFDSPDDFESRIEGNGELEVLEDQLRESCSVFMQRFFLLANGIVTYHQELLKFLNDLQGGASLQSNLVRVLDNGEGRQLLAESLALFGCLLLLLEQRMGGSLREKLVVAYVRYVRGFSAPNIDPICLLCRAHSSPLGSLHQAQSSPWSTSIVSVQKPEDLLLRFPFPKQVVEAVIICLRDCDLYNLVCHYPDPEHQTVALASQAGWLYVLLFYSPEFLHNGLAMREIIDRFFKDSWVVPFFMYFTVDLSTSWGAYKGAKTSLSSCLSSSFICDLCQLHYSKVKDLTFELCSLLSDGVLTRDYVLNNSQSLLALVRNCNISMRWLLLHRSSSDKKLRDIVTSAGTAYQMDEESIVVFFLRTSQLEFELKQLYVELLSDNRTMWRESKHCATECMQELSKYYSGLQALSWKIKDESLEDWLKDLSMEICSLDYKNVGNASSKLYHMMSTLKEIEQFHEIKENVQTKQFLYRIQKHLQHMLEALNLHHDALLTFCVVTDAVYAWGFVRSFGEKLWENIEQDSSIVLNLHYFFLKFQSMLDAPLIRLSQDHSPDLPSVSDYYSSEYLTNICAVLEIIPVMLFRILDHVASTFQSLQPFLLLNRLEKDKFQDLMQLDQQFHLTKALGQISTFSQGILVASQTLQGLINLDVKNWLEGKVREELLKRFDNRMKSFFLSSNVGFEDLEMNVQKMATYNLSEFHLMEIFQDLIHIQWTHIWEEEFTTFLQDSFQKERDDYASLMKQNSIVMHVQVNHFSSARTFFGHLLHQIIKLTNPSQSMYIEPMSGWFDAAGHELLGLRFFDLLESCVGPVGMASLDSLLAFIIMKQLEHAFKVLKSLLDAKFLGDLQILDSALGPANSLPLIGWSSYKQMAKFVDNSWQPWVESLACIGQLQLLRCLITLKLKSACKVKASLLSSAVDGMIVPVSFQSVKILEGIRKDSKIVEHFLHGLSRQGMLCGYCTPLQTLYISEEPPPFLSRCASIVTISLLPRYVLDSHLSTLTSRLKKVPLDFSPVVIGLGTFLRQFNPTYMVQYVQYMCQYIKIAVEAAYGGMDEPQKRPVDSTSEALKSAFWLLHFCKHMELPEDLANSCLPPLLAVLQA</sequence>
<dbReference type="GO" id="GO:0007032">
    <property type="term" value="P:endosome organization"/>
    <property type="evidence" value="ECO:0007669"/>
    <property type="project" value="TreeGrafter"/>
</dbReference>
<dbReference type="GO" id="GO:0051125">
    <property type="term" value="P:regulation of actin nucleation"/>
    <property type="evidence" value="ECO:0007669"/>
    <property type="project" value="TreeGrafter"/>
</dbReference>
<evidence type="ECO:0000313" key="2">
    <source>
        <dbReference type="EMBL" id="KAJ4971389.1"/>
    </source>
</evidence>
<dbReference type="Pfam" id="PF10266">
    <property type="entry name" value="Strumpellin"/>
    <property type="match status" value="1"/>
</dbReference>
<dbReference type="EMBL" id="JAMYWD010000005">
    <property type="protein sequence ID" value="KAJ4971389.1"/>
    <property type="molecule type" value="Genomic_DNA"/>
</dbReference>
<dbReference type="GO" id="GO:0005768">
    <property type="term" value="C:endosome"/>
    <property type="evidence" value="ECO:0007669"/>
    <property type="project" value="TreeGrafter"/>
</dbReference>
<dbReference type="AlphaFoldDB" id="A0A9Q0KJ00"/>
<keyword evidence="3" id="KW-1185">Reference proteome</keyword>
<dbReference type="GO" id="GO:0140285">
    <property type="term" value="P:endosome fission"/>
    <property type="evidence" value="ECO:0007669"/>
    <property type="project" value="TreeGrafter"/>
</dbReference>
<dbReference type="PANTHER" id="PTHR15691">
    <property type="entry name" value="WASH COMPLEX SUBUNIT 5"/>
    <property type="match status" value="1"/>
</dbReference>
<dbReference type="GO" id="GO:0071203">
    <property type="term" value="C:WASH complex"/>
    <property type="evidence" value="ECO:0007669"/>
    <property type="project" value="InterPro"/>
</dbReference>
<accession>A0A9Q0KJ00</accession>
<reference evidence="2" key="1">
    <citation type="journal article" date="2023" name="Plant J.">
        <title>The genome of the king protea, Protea cynaroides.</title>
        <authorList>
            <person name="Chang J."/>
            <person name="Duong T.A."/>
            <person name="Schoeman C."/>
            <person name="Ma X."/>
            <person name="Roodt D."/>
            <person name="Barker N."/>
            <person name="Li Z."/>
            <person name="Van de Peer Y."/>
            <person name="Mizrachi E."/>
        </authorList>
    </citation>
    <scope>NUCLEOTIDE SEQUENCE</scope>
    <source>
        <tissue evidence="2">Young leaves</tissue>
    </source>
</reference>
<gene>
    <name evidence="2" type="ORF">NE237_004488</name>
</gene>
<proteinExistence type="inferred from homology"/>
<comment type="similarity">
    <text evidence="1">Belongs to the strumpellin family.</text>
</comment>
<evidence type="ECO:0000313" key="3">
    <source>
        <dbReference type="Proteomes" id="UP001141806"/>
    </source>
</evidence>
<organism evidence="2 3">
    <name type="scientific">Protea cynaroides</name>
    <dbReference type="NCBI Taxonomy" id="273540"/>
    <lineage>
        <taxon>Eukaryota</taxon>
        <taxon>Viridiplantae</taxon>
        <taxon>Streptophyta</taxon>
        <taxon>Embryophyta</taxon>
        <taxon>Tracheophyta</taxon>
        <taxon>Spermatophyta</taxon>
        <taxon>Magnoliopsida</taxon>
        <taxon>Proteales</taxon>
        <taxon>Proteaceae</taxon>
        <taxon>Protea</taxon>
    </lineage>
</organism>
<dbReference type="InterPro" id="IPR019393">
    <property type="entry name" value="WASH_strumpellin"/>
</dbReference>
<comment type="caution">
    <text evidence="2">The sequence shown here is derived from an EMBL/GenBank/DDBJ whole genome shotgun (WGS) entry which is preliminary data.</text>
</comment>